<protein>
    <submittedName>
        <fullName evidence="2">Uncharacterized protein</fullName>
    </submittedName>
</protein>
<dbReference type="RefSeq" id="YP_009245581.1">
    <property type="nucleotide sequence ID" value="NC_029886.1"/>
</dbReference>
<geneLocation type="mitochondrion" evidence="2"/>
<gene>
    <name evidence="2" type="primary">orf136</name>
</gene>
<organism evidence="2">
    <name type="scientific">Diphylleia rotans</name>
    <dbReference type="NCBI Taxonomy" id="190327"/>
    <lineage>
        <taxon>Eukaryota</taxon>
        <taxon>CRuMs</taxon>
        <taxon>Collodictyonidae</taxon>
        <taxon>Diphylleia</taxon>
    </lineage>
</organism>
<sequence length="135" mass="15052">MNSSLKNKGLTLPNSGWIWSLPRYSGLAQFGIAVRSKYEPIRTKNQGSFSSGTIKNLESSPSYNYPATVMARSKKLDYYSIGQSNSDLINIGEEMRVARIVRHSKNKKLRDGQGQSDRIKTLWIVGSNGKGIIIQ</sequence>
<dbReference type="EMBL" id="AP015014">
    <property type="protein sequence ID" value="BAU71432.1"/>
    <property type="molecule type" value="Genomic_DNA"/>
</dbReference>
<evidence type="ECO:0000256" key="1">
    <source>
        <dbReference type="SAM" id="MobiDB-lite"/>
    </source>
</evidence>
<accession>A0A146I686</accession>
<keyword evidence="2" id="KW-0496">Mitochondrion</keyword>
<proteinExistence type="predicted"/>
<name>A0A146I686_9EUKA</name>
<dbReference type="AlphaFoldDB" id="A0A146I686"/>
<reference evidence="2" key="1">
    <citation type="submission" date="2015-10" db="EMBL/GenBank/DDBJ databases">
        <title>The mitochondrial genome of Diphylleia rotans.</title>
        <authorList>
            <person name="Kamikawa R."/>
            <person name="Roger A.J."/>
        </authorList>
    </citation>
    <scope>NUCLEOTIDE SEQUENCE</scope>
    <source>
        <strain evidence="2">NIES-3764</strain>
    </source>
</reference>
<dbReference type="GeneID" id="27217930"/>
<evidence type="ECO:0000313" key="2">
    <source>
        <dbReference type="EMBL" id="BAU71432.1"/>
    </source>
</evidence>
<feature type="region of interest" description="Disordered" evidence="1">
    <location>
        <begin position="43"/>
        <end position="62"/>
    </location>
</feature>